<evidence type="ECO:0000313" key="2">
    <source>
        <dbReference type="Proteomes" id="UP001597362"/>
    </source>
</evidence>
<reference evidence="2" key="1">
    <citation type="journal article" date="2019" name="Int. J. Syst. Evol. Microbiol.">
        <title>The Global Catalogue of Microorganisms (GCM) 10K type strain sequencing project: providing services to taxonomists for standard genome sequencing and annotation.</title>
        <authorList>
            <consortium name="The Broad Institute Genomics Platform"/>
            <consortium name="The Broad Institute Genome Sequencing Center for Infectious Disease"/>
            <person name="Wu L."/>
            <person name="Ma J."/>
        </authorList>
    </citation>
    <scope>NUCLEOTIDE SEQUENCE [LARGE SCALE GENOMIC DNA]</scope>
    <source>
        <strain evidence="2">GH52</strain>
    </source>
</reference>
<dbReference type="EMBL" id="JBHUHO010000028">
    <property type="protein sequence ID" value="MFD2115838.1"/>
    <property type="molecule type" value="Genomic_DNA"/>
</dbReference>
<gene>
    <name evidence="1" type="ORF">ACFSJH_08895</name>
</gene>
<protein>
    <recommendedName>
        <fullName evidence="3">DUF3920 family protein</fullName>
    </recommendedName>
</protein>
<organism evidence="1 2">
    <name type="scientific">Paenibacillus yanchengensis</name>
    <dbReference type="NCBI Taxonomy" id="2035833"/>
    <lineage>
        <taxon>Bacteria</taxon>
        <taxon>Bacillati</taxon>
        <taxon>Bacillota</taxon>
        <taxon>Bacilli</taxon>
        <taxon>Bacillales</taxon>
        <taxon>Paenibacillaceae</taxon>
        <taxon>Paenibacillus</taxon>
    </lineage>
</organism>
<comment type="caution">
    <text evidence="1">The sequence shown here is derived from an EMBL/GenBank/DDBJ whole genome shotgun (WGS) entry which is preliminary data.</text>
</comment>
<evidence type="ECO:0008006" key="3">
    <source>
        <dbReference type="Google" id="ProtNLM"/>
    </source>
</evidence>
<name>A0ABW4YJH0_9BACL</name>
<accession>A0ABW4YJH0</accession>
<keyword evidence="2" id="KW-1185">Reference proteome</keyword>
<evidence type="ECO:0000313" key="1">
    <source>
        <dbReference type="EMBL" id="MFD2115838.1"/>
    </source>
</evidence>
<proteinExistence type="predicted"/>
<dbReference type="Proteomes" id="UP001597362">
    <property type="component" value="Unassembled WGS sequence"/>
</dbReference>
<sequence length="174" mass="20750">MEFTSRCPSIINRKQLRECVSLLDQEYITLPYHIYIYKNRQELERERNETPNMLDESYKTILENKAAVPIGICLDDIKMIKIFPFNLDDTESDAIKCKVIWNVFHEIRHAWQYSKNMYTEEALILSPENIKDYYDQNSERDANLFADEFYKNKVSELLKILEINRGILIQSKVL</sequence>
<dbReference type="RefSeq" id="WP_377771415.1">
    <property type="nucleotide sequence ID" value="NZ_JBHUHO010000028.1"/>
</dbReference>